<evidence type="ECO:0000256" key="2">
    <source>
        <dbReference type="SAM" id="MobiDB-lite"/>
    </source>
</evidence>
<gene>
    <name evidence="3" type="ORF">ACHHYP_02017</name>
</gene>
<evidence type="ECO:0000313" key="3">
    <source>
        <dbReference type="EMBL" id="OQR93940.1"/>
    </source>
</evidence>
<reference evidence="3 4" key="1">
    <citation type="journal article" date="2014" name="Genome Biol. Evol.">
        <title>The secreted proteins of Achlya hypogyna and Thraustotheca clavata identify the ancestral oomycete secretome and reveal gene acquisitions by horizontal gene transfer.</title>
        <authorList>
            <person name="Misner I."/>
            <person name="Blouin N."/>
            <person name="Leonard G."/>
            <person name="Richards T.A."/>
            <person name="Lane C.E."/>
        </authorList>
    </citation>
    <scope>NUCLEOTIDE SEQUENCE [LARGE SCALE GENOMIC DNA]</scope>
    <source>
        <strain evidence="3 4">ATCC 48635</strain>
    </source>
</reference>
<evidence type="ECO:0000313" key="4">
    <source>
        <dbReference type="Proteomes" id="UP000243579"/>
    </source>
</evidence>
<name>A0A1V9Z7V9_ACHHY</name>
<dbReference type="STRING" id="1202772.A0A1V9Z7V9"/>
<feature type="coiled-coil region" evidence="1">
    <location>
        <begin position="57"/>
        <end position="84"/>
    </location>
</feature>
<dbReference type="AlphaFoldDB" id="A0A1V9Z7V9"/>
<comment type="caution">
    <text evidence="3">The sequence shown here is derived from an EMBL/GenBank/DDBJ whole genome shotgun (WGS) entry which is preliminary data.</text>
</comment>
<proteinExistence type="predicted"/>
<protein>
    <submittedName>
        <fullName evidence="3">Uncharacterized protein</fullName>
    </submittedName>
</protein>
<keyword evidence="4" id="KW-1185">Reference proteome</keyword>
<sequence>MLQALLQEDESLGQLCDFLLSSPNLGAVTDGSGSYDDESESPQRPAKRPRKREAHEIAILRAAVADLTRQREALMQRRERAVKSPWEMASRRQAAGRHAAECERDDLKAAIAKQTHVINALEAVLRTPFDPVTLPTEPRLVKAPMGRRRATAEALLRAEYGRLESVILTARLHENAAKSTCITYDEAAKSIRLDCTMADTHDMAFELCGSAIWKYYNNLVPMEVQHTSFVILEEWDPDTTYGRLIFETPVSEVHCLVVQKRFVEPNRVVICSATITEDEKYPYSTDAFVLHESTWIAIEKSAPNQARVSYCGRGSVPCVSKKEADAERLVNGIIRCYNAHLEAVKQVNYPSMYMGTSKTTQTSTIQALTGHVETLQHQINTLQTVVLQQQQMLQAMLHR</sequence>
<dbReference type="EMBL" id="JNBR01000387">
    <property type="protein sequence ID" value="OQR93940.1"/>
    <property type="molecule type" value="Genomic_DNA"/>
</dbReference>
<evidence type="ECO:0000256" key="1">
    <source>
        <dbReference type="SAM" id="Coils"/>
    </source>
</evidence>
<feature type="region of interest" description="Disordered" evidence="2">
    <location>
        <begin position="29"/>
        <end position="53"/>
    </location>
</feature>
<keyword evidence="1" id="KW-0175">Coiled coil</keyword>
<organism evidence="3 4">
    <name type="scientific">Achlya hypogyna</name>
    <name type="common">Oomycete</name>
    <name type="synonym">Protoachlya hypogyna</name>
    <dbReference type="NCBI Taxonomy" id="1202772"/>
    <lineage>
        <taxon>Eukaryota</taxon>
        <taxon>Sar</taxon>
        <taxon>Stramenopiles</taxon>
        <taxon>Oomycota</taxon>
        <taxon>Saprolegniomycetes</taxon>
        <taxon>Saprolegniales</taxon>
        <taxon>Achlyaceae</taxon>
        <taxon>Achlya</taxon>
    </lineage>
</organism>
<dbReference type="Proteomes" id="UP000243579">
    <property type="component" value="Unassembled WGS sequence"/>
</dbReference>
<accession>A0A1V9Z7V9</accession>
<dbReference type="OrthoDB" id="10319255at2759"/>